<dbReference type="InterPro" id="IPR047865">
    <property type="entry name" value="Ribosomal_uL10_bac_type"/>
</dbReference>
<dbReference type="PANTHER" id="PTHR11560">
    <property type="entry name" value="39S RIBOSOMAL PROTEIN L10, MITOCHONDRIAL"/>
    <property type="match status" value="1"/>
</dbReference>
<organism evidence="7 8">
    <name type="scientific">Suttonella ornithocola</name>
    <dbReference type="NCBI Taxonomy" id="279832"/>
    <lineage>
        <taxon>Bacteria</taxon>
        <taxon>Pseudomonadati</taxon>
        <taxon>Pseudomonadota</taxon>
        <taxon>Gammaproteobacteria</taxon>
        <taxon>Cardiobacteriales</taxon>
        <taxon>Cardiobacteriaceae</taxon>
        <taxon>Suttonella</taxon>
    </lineage>
</organism>
<dbReference type="Proteomes" id="UP000254601">
    <property type="component" value="Unassembled WGS sequence"/>
</dbReference>
<dbReference type="GO" id="GO:1990904">
    <property type="term" value="C:ribonucleoprotein complex"/>
    <property type="evidence" value="ECO:0007669"/>
    <property type="project" value="UniProtKB-KW"/>
</dbReference>
<evidence type="ECO:0000256" key="1">
    <source>
        <dbReference type="ARBA" id="ARBA00002633"/>
    </source>
</evidence>
<evidence type="ECO:0000313" key="7">
    <source>
        <dbReference type="EMBL" id="SUO94682.1"/>
    </source>
</evidence>
<protein>
    <recommendedName>
        <fullName evidence="5 6">Large ribosomal subunit protein uL10</fullName>
    </recommendedName>
</protein>
<dbReference type="CDD" id="cd05797">
    <property type="entry name" value="Ribosomal_L10"/>
    <property type="match status" value="1"/>
</dbReference>
<evidence type="ECO:0000256" key="5">
    <source>
        <dbReference type="ARBA" id="ARBA00035202"/>
    </source>
</evidence>
<keyword evidence="4 6" id="KW-0687">Ribonucleoprotein</keyword>
<dbReference type="HAMAP" id="MF_00362">
    <property type="entry name" value="Ribosomal_uL10"/>
    <property type="match status" value="1"/>
</dbReference>
<reference evidence="7 8" key="1">
    <citation type="submission" date="2018-06" db="EMBL/GenBank/DDBJ databases">
        <authorList>
            <consortium name="Pathogen Informatics"/>
            <person name="Doyle S."/>
        </authorList>
    </citation>
    <scope>NUCLEOTIDE SEQUENCE [LARGE SCALE GENOMIC DNA]</scope>
    <source>
        <strain evidence="7 8">NCTC13337</strain>
    </source>
</reference>
<dbReference type="Gene3D" id="6.10.250.2350">
    <property type="match status" value="1"/>
</dbReference>
<dbReference type="InterPro" id="IPR043141">
    <property type="entry name" value="Ribosomal_uL10-like_sf"/>
</dbReference>
<comment type="similarity">
    <text evidence="2 6">Belongs to the universal ribosomal protein uL10 family.</text>
</comment>
<dbReference type="EMBL" id="UHIC01000001">
    <property type="protein sequence ID" value="SUO94682.1"/>
    <property type="molecule type" value="Genomic_DNA"/>
</dbReference>
<evidence type="ECO:0000313" key="8">
    <source>
        <dbReference type="Proteomes" id="UP000254601"/>
    </source>
</evidence>
<dbReference type="NCBIfam" id="NF000955">
    <property type="entry name" value="PRK00099.1-1"/>
    <property type="match status" value="1"/>
</dbReference>
<evidence type="ECO:0000256" key="4">
    <source>
        <dbReference type="ARBA" id="ARBA00023274"/>
    </source>
</evidence>
<dbReference type="InterPro" id="IPR001790">
    <property type="entry name" value="Ribosomal_uL10"/>
</dbReference>
<dbReference type="OrthoDB" id="9808307at2"/>
<name>A0A380MQU5_9GAMM</name>
<keyword evidence="3 6" id="KW-0689">Ribosomal protein</keyword>
<dbReference type="RefSeq" id="WP_072575377.1">
    <property type="nucleotide sequence ID" value="NZ_LWHB01000001.1"/>
</dbReference>
<dbReference type="Gene3D" id="3.30.70.1730">
    <property type="match status" value="1"/>
</dbReference>
<evidence type="ECO:0000256" key="3">
    <source>
        <dbReference type="ARBA" id="ARBA00022980"/>
    </source>
</evidence>
<dbReference type="Pfam" id="PF00466">
    <property type="entry name" value="Ribosomal_L10"/>
    <property type="match status" value="1"/>
</dbReference>
<accession>A0A380MQU5</accession>
<dbReference type="GO" id="GO:0006412">
    <property type="term" value="P:translation"/>
    <property type="evidence" value="ECO:0007669"/>
    <property type="project" value="UniProtKB-UniRule"/>
</dbReference>
<dbReference type="SUPFAM" id="SSF160369">
    <property type="entry name" value="Ribosomal protein L10-like"/>
    <property type="match status" value="1"/>
</dbReference>
<keyword evidence="6" id="KW-0694">RNA-binding</keyword>
<keyword evidence="6" id="KW-0699">rRNA-binding</keyword>
<keyword evidence="8" id="KW-1185">Reference proteome</keyword>
<comment type="function">
    <text evidence="1 6">Forms part of the ribosomal stalk, playing a central role in the interaction of the ribosome with GTP-bound translation factors.</text>
</comment>
<dbReference type="InterPro" id="IPR022973">
    <property type="entry name" value="Ribosomal_uL10_bac"/>
</dbReference>
<proteinExistence type="inferred from homology"/>
<dbReference type="GO" id="GO:0005840">
    <property type="term" value="C:ribosome"/>
    <property type="evidence" value="ECO:0007669"/>
    <property type="project" value="UniProtKB-KW"/>
</dbReference>
<dbReference type="AlphaFoldDB" id="A0A380MQU5"/>
<evidence type="ECO:0000256" key="2">
    <source>
        <dbReference type="ARBA" id="ARBA00008889"/>
    </source>
</evidence>
<dbReference type="GO" id="GO:0070180">
    <property type="term" value="F:large ribosomal subunit rRNA binding"/>
    <property type="evidence" value="ECO:0007669"/>
    <property type="project" value="UniProtKB-UniRule"/>
</dbReference>
<evidence type="ECO:0000256" key="6">
    <source>
        <dbReference type="HAMAP-Rule" id="MF_00362"/>
    </source>
</evidence>
<gene>
    <name evidence="6 7" type="primary">rplJ</name>
    <name evidence="7" type="ORF">NCTC13337_00878</name>
</gene>
<comment type="subunit">
    <text evidence="6">Part of the ribosomal stalk of the 50S ribosomal subunit. The N-terminus interacts with L11 and the large rRNA to form the base of the stalk. The C-terminus forms an elongated spine to which L12 dimers bind in a sequential fashion forming a multimeric L10(L12)X complex.</text>
</comment>
<sequence>MALNLTSKQAVVAEVHEVASNALALVAVEYHGLTVTQMTALHAAARETGVYLRVVKNTLARRALADTEFSGLEDKLVGPLVLAFSQEDPGSAARLWRDFFKANDKVDKGIVKFLSISGETLPGNELDRLAKMPTKEEALSLLMACMRAPVEKLARTINEVPGKLVRTVEAIRQSKEAA</sequence>